<protein>
    <submittedName>
        <fullName evidence="6">Amyloid-beta A4 precursor protein-binding family B member 2</fullName>
    </submittedName>
</protein>
<dbReference type="RefSeq" id="XP_030621247.1">
    <property type="nucleotide sequence ID" value="XM_030765387.1"/>
</dbReference>
<evidence type="ECO:0000313" key="5">
    <source>
        <dbReference type="Proteomes" id="UP000504632"/>
    </source>
</evidence>
<sequence length="867" mass="96005">MMSLHKPSLTRSASAIESGNHSESSSVAPPNTLRLNSSHNQQLECDMIKEGVVTSSMERQGCALSTKSRQKYALTNLQNAMGLSQNSASAATQNQGTDRARRAPKKSASSSSLYSSASLPLSLSASNPKLAKNGTNLQLKAEEQQLDLNKNKNNDNTTCILSRSNSYWLEDSKENQKNQPFRRRTKSFLEYRRHEDENPSVSPVKESEREREMEEEDEKCPSSPPKLQLQTWTKENWVEPHLTLPQNHLLLLASEEEEDDSPPQAVTEGVGESYGWPFHPNNDQWNRAREKKVEVHSNPNQVTLSRPSPSKQLFTPSAQPSPRLRHSHPSQQMDEDEEEDEDSSWTTLSQESPSLDTPQGTGVWNDAELPEGWREVEDMTDVYFWHVPTGTTQRDRPVAHSNPYPKPNPHPEGKGAGSLNVPPPKLQNERPSSIVSDSSVEPVPSSSASSPSSSSPCFELMGPSACFLNNNYLDFKEIAVHSDSSGSVCEESTQPSSQLSLSKTKPHCGSDDAVTSISLQDEQVFSVRCLGWLEVCEGDVVLKRNSAVISECIQQLQPSFTGMHSRRERASAGEREEGKAMLLVLQDVTLNLIDPTDHTLLHSQPISCIRMWGVGQDNNRDFAYVARDKNTHVLKCHVFRCDTPADNLASSLSKTCSKIMAERKNAKAVAGSSSQTSSDVPLQVEFPTPKTELQQSFHVLYLGMTSVSRPIGMDIINGAIDSLLSSTGKEDWTPVILNVEDATVSVIKEKEEEEEVLVECRVRFLSFMGVGRDVHTFAFIMDTGNQHFQCHVFWCEPNAGSVSEAVQSACVLRYQKCLVARSPSQKASSPSPSDSVTRRVTTSVKRGVQSLIDTLKQKRPAPELPHQ</sequence>
<feature type="domain" description="WW" evidence="4">
    <location>
        <begin position="367"/>
        <end position="399"/>
    </location>
</feature>
<evidence type="ECO:0000259" key="3">
    <source>
        <dbReference type="PROSITE" id="PS01179"/>
    </source>
</evidence>
<reference evidence="6" key="1">
    <citation type="submission" date="2025-08" db="UniProtKB">
        <authorList>
            <consortium name="RefSeq"/>
        </authorList>
    </citation>
    <scope>IDENTIFICATION</scope>
</reference>
<dbReference type="PROSITE" id="PS50020">
    <property type="entry name" value="WW_DOMAIN_2"/>
    <property type="match status" value="1"/>
</dbReference>
<dbReference type="PANTHER" id="PTHR14058">
    <property type="entry name" value="AMYLOID BETA A4 PRECURSOR PROTEIN-BINDING FAMILY B"/>
    <property type="match status" value="1"/>
</dbReference>
<dbReference type="GO" id="GO:0005634">
    <property type="term" value="C:nucleus"/>
    <property type="evidence" value="ECO:0007669"/>
    <property type="project" value="TreeGrafter"/>
</dbReference>
<feature type="compositionally biased region" description="Low complexity" evidence="2">
    <location>
        <begin position="431"/>
        <end position="455"/>
    </location>
</feature>
<dbReference type="GO" id="GO:0001540">
    <property type="term" value="F:amyloid-beta binding"/>
    <property type="evidence" value="ECO:0007669"/>
    <property type="project" value="InterPro"/>
</dbReference>
<dbReference type="AlphaFoldDB" id="A0A6J2UPQ0"/>
<feature type="compositionally biased region" description="Acidic residues" evidence="2">
    <location>
        <begin position="333"/>
        <end position="343"/>
    </location>
</feature>
<dbReference type="PANTHER" id="PTHR14058:SF11">
    <property type="entry name" value="AMYLOID BETA PRECURSOR PROTEIN BINDING FAMILY B MEMBER 2"/>
    <property type="match status" value="1"/>
</dbReference>
<feature type="compositionally biased region" description="Polar residues" evidence="2">
    <location>
        <begin position="486"/>
        <end position="503"/>
    </location>
</feature>
<dbReference type="InterPro" id="IPR011993">
    <property type="entry name" value="PH-like_dom_sf"/>
</dbReference>
<feature type="domain" description="PID" evidence="3">
    <location>
        <begin position="525"/>
        <end position="666"/>
    </location>
</feature>
<feature type="region of interest" description="Disordered" evidence="2">
    <location>
        <begin position="392"/>
        <end position="455"/>
    </location>
</feature>
<dbReference type="InParanoid" id="A0A6J2UPQ0"/>
<name>A0A6J2UPQ0_CHACN</name>
<proteinExistence type="predicted"/>
<dbReference type="SMART" id="SM00462">
    <property type="entry name" value="PTB"/>
    <property type="match status" value="2"/>
</dbReference>
<dbReference type="Gene3D" id="2.20.70.10">
    <property type="match status" value="1"/>
</dbReference>
<gene>
    <name evidence="6" type="primary">apbb2a</name>
</gene>
<dbReference type="FunFam" id="2.30.29.30:FF:000034">
    <property type="entry name" value="amyloid beta A4 precursor protein-binding family B member 2"/>
    <property type="match status" value="1"/>
</dbReference>
<keyword evidence="5" id="KW-1185">Reference proteome</keyword>
<dbReference type="GO" id="GO:0006355">
    <property type="term" value="P:regulation of DNA-templated transcription"/>
    <property type="evidence" value="ECO:0007669"/>
    <property type="project" value="TreeGrafter"/>
</dbReference>
<feature type="compositionally biased region" description="Polar residues" evidence="2">
    <location>
        <begin position="297"/>
        <end position="320"/>
    </location>
</feature>
<dbReference type="FunFam" id="2.30.29.30:FF:000143">
    <property type="entry name" value="amyloid beta A4 precursor protein-binding family B member 3 isoform X2"/>
    <property type="match status" value="1"/>
</dbReference>
<feature type="compositionally biased region" description="Polar residues" evidence="2">
    <location>
        <begin position="344"/>
        <end position="362"/>
    </location>
</feature>
<feature type="domain" description="PID" evidence="3">
    <location>
        <begin position="696"/>
        <end position="823"/>
    </location>
</feature>
<dbReference type="Gene3D" id="2.30.29.30">
    <property type="entry name" value="Pleckstrin-homology domain (PH domain)/Phosphotyrosine-binding domain (PTB)"/>
    <property type="match status" value="2"/>
</dbReference>
<feature type="compositionally biased region" description="Polar residues" evidence="2">
    <location>
        <begin position="84"/>
        <end position="97"/>
    </location>
</feature>
<feature type="region of interest" description="Disordered" evidence="2">
    <location>
        <begin position="192"/>
        <end position="228"/>
    </location>
</feature>
<dbReference type="CTD" id="101883245"/>
<evidence type="ECO:0000313" key="6">
    <source>
        <dbReference type="RefSeq" id="XP_030621247.1"/>
    </source>
</evidence>
<dbReference type="Proteomes" id="UP000504632">
    <property type="component" value="Chromosome 2"/>
</dbReference>
<dbReference type="GO" id="GO:0005737">
    <property type="term" value="C:cytoplasm"/>
    <property type="evidence" value="ECO:0007669"/>
    <property type="project" value="TreeGrafter"/>
</dbReference>
<feature type="region of interest" description="Disordered" evidence="2">
    <location>
        <begin position="249"/>
        <end position="372"/>
    </location>
</feature>
<feature type="region of interest" description="Disordered" evidence="2">
    <location>
        <begin position="823"/>
        <end position="842"/>
    </location>
</feature>
<feature type="region of interest" description="Disordered" evidence="2">
    <location>
        <begin position="1"/>
        <end position="35"/>
    </location>
</feature>
<dbReference type="CDD" id="cd00201">
    <property type="entry name" value="WW"/>
    <property type="match status" value="1"/>
</dbReference>
<dbReference type="Pfam" id="PF00640">
    <property type="entry name" value="PID"/>
    <property type="match status" value="2"/>
</dbReference>
<dbReference type="InterPro" id="IPR039576">
    <property type="entry name" value="APBB1/2/3"/>
</dbReference>
<evidence type="ECO:0000256" key="1">
    <source>
        <dbReference type="ARBA" id="ARBA00022737"/>
    </source>
</evidence>
<feature type="compositionally biased region" description="Polar residues" evidence="2">
    <location>
        <begin position="9"/>
        <end position="35"/>
    </location>
</feature>
<feature type="region of interest" description="Disordered" evidence="2">
    <location>
        <begin position="84"/>
        <end position="118"/>
    </location>
</feature>
<dbReference type="InterPro" id="IPR006020">
    <property type="entry name" value="PTB/PI_dom"/>
</dbReference>
<feature type="compositionally biased region" description="Low complexity" evidence="2">
    <location>
        <begin position="823"/>
        <end position="835"/>
    </location>
</feature>
<dbReference type="GeneID" id="115804900"/>
<feature type="region of interest" description="Disordered" evidence="2">
    <location>
        <begin position="486"/>
        <end position="506"/>
    </location>
</feature>
<accession>A0A6J2UPQ0</accession>
<dbReference type="SUPFAM" id="SSF51045">
    <property type="entry name" value="WW domain"/>
    <property type="match status" value="1"/>
</dbReference>
<dbReference type="CDD" id="cd01271">
    <property type="entry name" value="PTB2_Fe65"/>
    <property type="match status" value="1"/>
</dbReference>
<evidence type="ECO:0000259" key="4">
    <source>
        <dbReference type="PROSITE" id="PS50020"/>
    </source>
</evidence>
<dbReference type="OrthoDB" id="5969782at2759"/>
<feature type="compositionally biased region" description="Low complexity" evidence="2">
    <location>
        <begin position="106"/>
        <end position="118"/>
    </location>
</feature>
<evidence type="ECO:0000256" key="2">
    <source>
        <dbReference type="SAM" id="MobiDB-lite"/>
    </source>
</evidence>
<keyword evidence="1" id="KW-0677">Repeat</keyword>
<organism evidence="5 6">
    <name type="scientific">Chanos chanos</name>
    <name type="common">Milkfish</name>
    <name type="synonym">Mugil chanos</name>
    <dbReference type="NCBI Taxonomy" id="29144"/>
    <lineage>
        <taxon>Eukaryota</taxon>
        <taxon>Metazoa</taxon>
        <taxon>Chordata</taxon>
        <taxon>Craniata</taxon>
        <taxon>Vertebrata</taxon>
        <taxon>Euteleostomi</taxon>
        <taxon>Actinopterygii</taxon>
        <taxon>Neopterygii</taxon>
        <taxon>Teleostei</taxon>
        <taxon>Ostariophysi</taxon>
        <taxon>Gonorynchiformes</taxon>
        <taxon>Chanidae</taxon>
        <taxon>Chanos</taxon>
    </lineage>
</organism>
<feature type="compositionally biased region" description="Basic and acidic residues" evidence="2">
    <location>
        <begin position="286"/>
        <end position="295"/>
    </location>
</feature>
<dbReference type="InterPro" id="IPR001202">
    <property type="entry name" value="WW_dom"/>
</dbReference>
<dbReference type="InterPro" id="IPR036020">
    <property type="entry name" value="WW_dom_sf"/>
</dbReference>
<dbReference type="PROSITE" id="PS01179">
    <property type="entry name" value="PID"/>
    <property type="match status" value="2"/>
</dbReference>
<dbReference type="SUPFAM" id="SSF50729">
    <property type="entry name" value="PH domain-like"/>
    <property type="match status" value="2"/>
</dbReference>